<comment type="similarity">
    <text evidence="1">Belongs to the helicase family. UvrD subfamily.</text>
</comment>
<dbReference type="GO" id="GO:0005524">
    <property type="term" value="F:ATP binding"/>
    <property type="evidence" value="ECO:0007669"/>
    <property type="project" value="UniProtKB-UniRule"/>
</dbReference>
<dbReference type="Pfam" id="PF13361">
    <property type="entry name" value="UvrD_C"/>
    <property type="match status" value="2"/>
</dbReference>
<dbReference type="CDD" id="cd17932">
    <property type="entry name" value="DEXQc_UvrD"/>
    <property type="match status" value="1"/>
</dbReference>
<comment type="catalytic activity">
    <reaction evidence="10">
        <text>ATP + H2O = ADP + phosphate + H(+)</text>
        <dbReference type="Rhea" id="RHEA:13065"/>
        <dbReference type="ChEBI" id="CHEBI:15377"/>
        <dbReference type="ChEBI" id="CHEBI:15378"/>
        <dbReference type="ChEBI" id="CHEBI:30616"/>
        <dbReference type="ChEBI" id="CHEBI:43474"/>
        <dbReference type="ChEBI" id="CHEBI:456216"/>
        <dbReference type="EC" id="5.6.2.4"/>
    </reaction>
</comment>
<feature type="domain" description="UvrD-like helicase C-terminal" evidence="14">
    <location>
        <begin position="296"/>
        <end position="621"/>
    </location>
</feature>
<dbReference type="GO" id="GO:0016787">
    <property type="term" value="F:hydrolase activity"/>
    <property type="evidence" value="ECO:0007669"/>
    <property type="project" value="UniProtKB-UniRule"/>
</dbReference>
<dbReference type="PROSITE" id="PS51198">
    <property type="entry name" value="UVRD_HELICASE_ATP_BIND"/>
    <property type="match status" value="1"/>
</dbReference>
<feature type="compositionally biased region" description="Polar residues" evidence="12">
    <location>
        <begin position="939"/>
        <end position="959"/>
    </location>
</feature>
<protein>
    <recommendedName>
        <fullName evidence="9">DNA 3'-5' helicase</fullName>
        <ecNumber evidence="9">5.6.2.4</ecNumber>
    </recommendedName>
</protein>
<keyword evidence="4 11" id="KW-0347">Helicase</keyword>
<dbReference type="InterPro" id="IPR013986">
    <property type="entry name" value="DExx_box_DNA_helicase_dom_sf"/>
</dbReference>
<feature type="binding site" evidence="11">
    <location>
        <begin position="30"/>
        <end position="37"/>
    </location>
    <ligand>
        <name>ATP</name>
        <dbReference type="ChEBI" id="CHEBI:30616"/>
    </ligand>
</feature>
<dbReference type="InterPro" id="IPR014017">
    <property type="entry name" value="DNA_helicase_UvrD-like_C"/>
</dbReference>
<dbReference type="AlphaFoldDB" id="A0A5N5QRZ4"/>
<evidence type="ECO:0000256" key="5">
    <source>
        <dbReference type="ARBA" id="ARBA00022840"/>
    </source>
</evidence>
<dbReference type="Gene3D" id="3.40.50.300">
    <property type="entry name" value="P-loop containing nucleotide triphosphate hydrolases"/>
    <property type="match status" value="3"/>
</dbReference>
<feature type="compositionally biased region" description="Acidic residues" evidence="12">
    <location>
        <begin position="585"/>
        <end position="594"/>
    </location>
</feature>
<dbReference type="GO" id="GO:0005634">
    <property type="term" value="C:nucleus"/>
    <property type="evidence" value="ECO:0007669"/>
    <property type="project" value="TreeGrafter"/>
</dbReference>
<dbReference type="GO" id="GO:0003677">
    <property type="term" value="F:DNA binding"/>
    <property type="evidence" value="ECO:0007669"/>
    <property type="project" value="UniProtKB-KW"/>
</dbReference>
<name>A0A5N5QRZ4_9AGAM</name>
<keyword evidence="6" id="KW-0238">DNA-binding</keyword>
<dbReference type="GO" id="GO:0043138">
    <property type="term" value="F:3'-5' DNA helicase activity"/>
    <property type="evidence" value="ECO:0007669"/>
    <property type="project" value="UniProtKB-EC"/>
</dbReference>
<evidence type="ECO:0000313" key="15">
    <source>
        <dbReference type="EMBL" id="KAB5594532.1"/>
    </source>
</evidence>
<dbReference type="OrthoDB" id="1470711at2759"/>
<feature type="region of interest" description="Disordered" evidence="12">
    <location>
        <begin position="663"/>
        <end position="683"/>
    </location>
</feature>
<sequence>MTTLVHLQNLNEAQHKAVTFTPSGALQILAGPGSGKTRVLTCRVANLIINHQIPPSSICAVTFTNKAAGEMRARLTRLVGSGQTSQLVIGTFHAICANYLRRYGIAIGLSTNFSICDSDESKKTIATILRKYTPELESAGLALKEPVVRALISKAKANDKSPQEILREASSISTQDKIQAAVAHIYEEYDAVLREANALDFDDLLIMGLKVLKAAPRAIAKLQHVVVDEFQDTNTMQYKLMRVLADACGGHVSVVGDPDQSIYGWRSADVTNLARMRKDFPDTNTVYLEENYRSTGSIVSSSLVIVSQDKQRVQKSLFTSHARGPTPLLRDFESATEEAGFIAREVRRVVASSGGMLGYADCAVLLRFSALSRVIEAALQQESVPSRVLGGHKFFERAEVKDVLVYLQLADNPAFTPAFTRAVNVPKRGVGEKSISEIIARATSEKTSAFSIIERICDGSAPDIKPPIKRKVSELVRLIRQLRIWAAEVGAIAWYILGVPYCFGPSPTLNVNLIGTDSFFFLAGIPVSRSQGVHAADLIKRTLDAIGYEAYLQRTQPDWETRWENVQELVNFAAGVEAQEISDLAGDEQEDWEEAGNASAYPSDNEDEPTTRVLPANSSNSKPSSSTISKRPALGKQPDRSSASQGQGATTMKQGTLLNWRSASLSNSTPPVPLRPEPPLEGEVLDLTGSDDEKTIQEPGGAEVFNEKPVRLQRDDKQTPLRMFLQASLLSTDETKEEDSKGKVTITTCHAAKGLEWPVVIIPAVEGGTYPFYRAEDVEEERRLLYVACTRAQALLYLTYSNSRMVGGETRRTTLSEFVSCVAQQDSTLFQRNLPMLTSDELELFGKILSRPVPSRQLVEKCIKEFRRIPRLRDHELDSPSDSGEGPVPSWKYTGGDTSSTGRSARPSSIAASHEGFTSLSLASVQAFGLPNKTMKTGLTNTAAAGTPNLSSAMNSGQRNKPKSASGLAHPSTTIAVTHSTKPINAQSKFAPTSTMSISTPKMPAVPPKQANSAFRPPTFIAGGATPNAASAVTGVKRRLGMGHLVSGALSAPKARKVEKEAKPGGNI</sequence>
<accession>A0A5N5QRZ4</accession>
<organism evidence="15 16">
    <name type="scientific">Ceratobasidium theobromae</name>
    <dbReference type="NCBI Taxonomy" id="1582974"/>
    <lineage>
        <taxon>Eukaryota</taxon>
        <taxon>Fungi</taxon>
        <taxon>Dikarya</taxon>
        <taxon>Basidiomycota</taxon>
        <taxon>Agaricomycotina</taxon>
        <taxon>Agaricomycetes</taxon>
        <taxon>Cantharellales</taxon>
        <taxon>Ceratobasidiaceae</taxon>
        <taxon>Ceratobasidium</taxon>
    </lineage>
</organism>
<feature type="domain" description="UvrD-like helicase ATP-binding" evidence="13">
    <location>
        <begin position="9"/>
        <end position="295"/>
    </location>
</feature>
<feature type="compositionally biased region" description="Polar residues" evidence="12">
    <location>
        <begin position="971"/>
        <end position="1000"/>
    </location>
</feature>
<evidence type="ECO:0000256" key="8">
    <source>
        <dbReference type="ARBA" id="ARBA00034617"/>
    </source>
</evidence>
<keyword evidence="16" id="KW-1185">Reference proteome</keyword>
<dbReference type="PROSITE" id="PS51217">
    <property type="entry name" value="UVRD_HELICASE_CTER"/>
    <property type="match status" value="1"/>
</dbReference>
<evidence type="ECO:0000256" key="3">
    <source>
        <dbReference type="ARBA" id="ARBA00022801"/>
    </source>
</evidence>
<dbReference type="GO" id="GO:0000725">
    <property type="term" value="P:recombinational repair"/>
    <property type="evidence" value="ECO:0007669"/>
    <property type="project" value="TreeGrafter"/>
</dbReference>
<dbReference type="PANTHER" id="PTHR11070">
    <property type="entry name" value="UVRD / RECB / PCRA DNA HELICASE FAMILY MEMBER"/>
    <property type="match status" value="1"/>
</dbReference>
<keyword evidence="3 11" id="KW-0378">Hydrolase</keyword>
<dbReference type="SUPFAM" id="SSF52540">
    <property type="entry name" value="P-loop containing nucleoside triphosphate hydrolases"/>
    <property type="match status" value="2"/>
</dbReference>
<evidence type="ECO:0000259" key="13">
    <source>
        <dbReference type="PROSITE" id="PS51198"/>
    </source>
</evidence>
<feature type="compositionally biased region" description="Pro residues" evidence="12">
    <location>
        <begin position="670"/>
        <end position="679"/>
    </location>
</feature>
<feature type="compositionally biased region" description="Low complexity" evidence="12">
    <location>
        <begin position="618"/>
        <end position="629"/>
    </location>
</feature>
<keyword evidence="2 11" id="KW-0547">Nucleotide-binding</keyword>
<feature type="region of interest" description="Disordered" evidence="12">
    <location>
        <begin position="874"/>
        <end position="910"/>
    </location>
</feature>
<feature type="region of interest" description="Disordered" evidence="12">
    <location>
        <begin position="939"/>
        <end position="1010"/>
    </location>
</feature>
<evidence type="ECO:0000256" key="10">
    <source>
        <dbReference type="ARBA" id="ARBA00048988"/>
    </source>
</evidence>
<feature type="compositionally biased region" description="Polar residues" evidence="12">
    <location>
        <begin position="640"/>
        <end position="650"/>
    </location>
</feature>
<evidence type="ECO:0000313" key="16">
    <source>
        <dbReference type="Proteomes" id="UP000383932"/>
    </source>
</evidence>
<dbReference type="PANTHER" id="PTHR11070:SF2">
    <property type="entry name" value="ATP-DEPENDENT DNA HELICASE SRS2"/>
    <property type="match status" value="1"/>
</dbReference>
<feature type="region of interest" description="Disordered" evidence="12">
    <location>
        <begin position="585"/>
        <end position="650"/>
    </location>
</feature>
<evidence type="ECO:0000256" key="4">
    <source>
        <dbReference type="ARBA" id="ARBA00022806"/>
    </source>
</evidence>
<dbReference type="EMBL" id="SSOP01000019">
    <property type="protein sequence ID" value="KAB5594532.1"/>
    <property type="molecule type" value="Genomic_DNA"/>
</dbReference>
<evidence type="ECO:0000256" key="11">
    <source>
        <dbReference type="PROSITE-ProRule" id="PRU00560"/>
    </source>
</evidence>
<dbReference type="InterPro" id="IPR027417">
    <property type="entry name" value="P-loop_NTPase"/>
</dbReference>
<dbReference type="Pfam" id="PF00580">
    <property type="entry name" value="UvrD-helicase"/>
    <property type="match status" value="1"/>
</dbReference>
<dbReference type="EC" id="5.6.2.4" evidence="9"/>
<reference evidence="15 16" key="1">
    <citation type="journal article" date="2019" name="Fungal Biol. Biotechnol.">
        <title>Draft genome sequence of fastidious pathogen Ceratobasidium theobromae, which causes vascular-streak dieback in Theobroma cacao.</title>
        <authorList>
            <person name="Ali S.S."/>
            <person name="Asman A."/>
            <person name="Shao J."/>
            <person name="Firmansyah A.P."/>
            <person name="Susilo A.W."/>
            <person name="Rosmana A."/>
            <person name="McMahon P."/>
            <person name="Junaid M."/>
            <person name="Guest D."/>
            <person name="Kheng T.Y."/>
            <person name="Meinhardt L.W."/>
            <person name="Bailey B.A."/>
        </authorList>
    </citation>
    <scope>NUCLEOTIDE SEQUENCE [LARGE SCALE GENOMIC DNA]</scope>
    <source>
        <strain evidence="15 16">CT2</strain>
    </source>
</reference>
<dbReference type="Gene3D" id="1.10.486.10">
    <property type="entry name" value="PCRA, domain 4"/>
    <property type="match status" value="2"/>
</dbReference>
<dbReference type="Proteomes" id="UP000383932">
    <property type="component" value="Unassembled WGS sequence"/>
</dbReference>
<evidence type="ECO:0000256" key="9">
    <source>
        <dbReference type="ARBA" id="ARBA00034808"/>
    </source>
</evidence>
<dbReference type="Gene3D" id="1.10.10.160">
    <property type="match status" value="1"/>
</dbReference>
<dbReference type="InterPro" id="IPR014016">
    <property type="entry name" value="UvrD-like_ATP-bd"/>
</dbReference>
<evidence type="ECO:0000256" key="2">
    <source>
        <dbReference type="ARBA" id="ARBA00022741"/>
    </source>
</evidence>
<evidence type="ECO:0000256" key="12">
    <source>
        <dbReference type="SAM" id="MobiDB-lite"/>
    </source>
</evidence>
<comment type="catalytic activity">
    <reaction evidence="8">
        <text>Couples ATP hydrolysis with the unwinding of duplex DNA by translocating in the 3'-5' direction.</text>
        <dbReference type="EC" id="5.6.2.4"/>
    </reaction>
</comment>
<proteinExistence type="inferred from homology"/>
<evidence type="ECO:0000256" key="6">
    <source>
        <dbReference type="ARBA" id="ARBA00023125"/>
    </source>
</evidence>
<evidence type="ECO:0000259" key="14">
    <source>
        <dbReference type="PROSITE" id="PS51217"/>
    </source>
</evidence>
<comment type="caution">
    <text evidence="15">The sequence shown here is derived from an EMBL/GenBank/DDBJ whole genome shotgun (WGS) entry which is preliminary data.</text>
</comment>
<dbReference type="InterPro" id="IPR000212">
    <property type="entry name" value="DNA_helicase_UvrD/REP"/>
</dbReference>
<keyword evidence="5 11" id="KW-0067">ATP-binding</keyword>
<gene>
    <name evidence="15" type="ORF">CTheo_2015</name>
</gene>
<keyword evidence="7" id="KW-0413">Isomerase</keyword>
<evidence type="ECO:0000256" key="1">
    <source>
        <dbReference type="ARBA" id="ARBA00009922"/>
    </source>
</evidence>
<evidence type="ECO:0000256" key="7">
    <source>
        <dbReference type="ARBA" id="ARBA00023235"/>
    </source>
</evidence>
<feature type="compositionally biased region" description="Polar residues" evidence="12">
    <location>
        <begin position="896"/>
        <end position="910"/>
    </location>
</feature>